<dbReference type="InterPro" id="IPR051329">
    <property type="entry name" value="NIR_SIR_4Fe-4S"/>
</dbReference>
<dbReference type="InterPro" id="IPR045854">
    <property type="entry name" value="NO2/SO3_Rdtase_4Fe4S_sf"/>
</dbReference>
<keyword evidence="5" id="KW-0408">Iron</keyword>
<dbReference type="RefSeq" id="WP_097527628.1">
    <property type="nucleotide sequence ID" value="NZ_CP024307.1"/>
</dbReference>
<dbReference type="SUPFAM" id="SSF55124">
    <property type="entry name" value="Nitrite/Sulfite reductase N-terminal domain-like"/>
    <property type="match status" value="2"/>
</dbReference>
<keyword evidence="2" id="KW-0349">Heme</keyword>
<dbReference type="InterPro" id="IPR036136">
    <property type="entry name" value="Nit/Sulf_reduc_fer-like_dom_sf"/>
</dbReference>
<dbReference type="Gene3D" id="3.30.413.10">
    <property type="entry name" value="Sulfite Reductase Hemoprotein, domain 1"/>
    <property type="match status" value="2"/>
</dbReference>
<dbReference type="EMBL" id="CP024307">
    <property type="protein sequence ID" value="AUX77463.1"/>
    <property type="molecule type" value="Genomic_DNA"/>
</dbReference>
<dbReference type="GO" id="GO:0046872">
    <property type="term" value="F:metal ion binding"/>
    <property type="evidence" value="ECO:0007669"/>
    <property type="project" value="UniProtKB-KW"/>
</dbReference>
<dbReference type="SUPFAM" id="SSF56014">
    <property type="entry name" value="Nitrite and sulphite reductase 4Fe-4S domain-like"/>
    <property type="match status" value="2"/>
</dbReference>
<proteinExistence type="predicted"/>
<evidence type="ECO:0000259" key="8">
    <source>
        <dbReference type="Pfam" id="PF03460"/>
    </source>
</evidence>
<evidence type="ECO:0000256" key="6">
    <source>
        <dbReference type="ARBA" id="ARBA00023014"/>
    </source>
</evidence>
<evidence type="ECO:0000256" key="4">
    <source>
        <dbReference type="ARBA" id="ARBA00023002"/>
    </source>
</evidence>
<keyword evidence="6" id="KW-0411">Iron-sulfur</keyword>
<dbReference type="InterPro" id="IPR012798">
    <property type="entry name" value="Cbl_synth_CobG-like"/>
</dbReference>
<evidence type="ECO:0000256" key="5">
    <source>
        <dbReference type="ARBA" id="ARBA00023004"/>
    </source>
</evidence>
<dbReference type="Proteomes" id="UP000239340">
    <property type="component" value="Chromosome"/>
</dbReference>
<organism evidence="9 10">
    <name type="scientific">Rhizobium fredii</name>
    <name type="common">Sinorhizobium fredii</name>
    <dbReference type="NCBI Taxonomy" id="380"/>
    <lineage>
        <taxon>Bacteria</taxon>
        <taxon>Pseudomonadati</taxon>
        <taxon>Pseudomonadota</taxon>
        <taxon>Alphaproteobacteria</taxon>
        <taxon>Hyphomicrobiales</taxon>
        <taxon>Rhizobiaceae</taxon>
        <taxon>Sinorhizobium/Ensifer group</taxon>
        <taxon>Sinorhizobium</taxon>
    </lineage>
</organism>
<dbReference type="PANTHER" id="PTHR32439">
    <property type="entry name" value="FERREDOXIN--NITRITE REDUCTASE, CHLOROPLASTIC"/>
    <property type="match status" value="1"/>
</dbReference>
<dbReference type="EC" id="1.14.13.83" evidence="9"/>
<keyword evidence="1" id="KW-0004">4Fe-4S</keyword>
<feature type="compositionally biased region" description="Polar residues" evidence="7">
    <location>
        <begin position="1"/>
        <end position="14"/>
    </location>
</feature>
<sequence>MTSCAAPRSQTEPGTSMRRGACPSLAAPMQTGDGLLVRLRPATGGLTPAELRALAEAAADCGSGIIEVTARGNLQVRGLIASSVPALAAAIGEAGIAVTDGVAIETPPLAGFDPREIADPRPLAAALRDAIAERRPALALAPKLSIVIDGNGRFHLRDVAADLRLEARNSEDGLRWLLSFGGAGRPERPVALLEAERVVPALMEILAELDHFGPAARGRDLDADAIRQRLSAGLDPLPAAGGTSPFLPAGIHDFGDGRTVLGVALAFAQTDSASLIAFLQSAGELGATEIRLAPRHGLLVLGLSREAAALAQQLALSHGFLVSADDPRNHVATCAGLACASALMDTKVVAGLLLEVGADLLDGSLAIHLSGCPKGCARPVASPLTLVGAPSGYALVVNGAASVAPSAYTDEGGIKAALAALNALVRENKDAGESARSCLTRLGTAHIVDAFEQG</sequence>
<reference evidence="9 10" key="1">
    <citation type="submission" date="2017-10" db="EMBL/GenBank/DDBJ databases">
        <title>Analysis of the genome sequences of Rhizobium populations associated to common bean (phaseolus vulgaris).</title>
        <authorList>
            <person name="Bustos P."/>
            <person name="Santamaria R.I."/>
            <person name="Miranda-Sanchez F."/>
            <person name="Perez-Carrascal O."/>
            <person name="Juarez S."/>
            <person name="Lozano L."/>
            <person name="Martinez-Flores I."/>
            <person name="Vinuesa P."/>
            <person name="Martinez-Romero E."/>
            <person name="Cevallos M.A."/>
            <person name="Romero D."/>
            <person name="Davila G."/>
            <person name="Gonzalez V."/>
        </authorList>
    </citation>
    <scope>NUCLEOTIDE SEQUENCE [LARGE SCALE GENOMIC DNA]</scope>
    <source>
        <strain evidence="9 10">NXT3</strain>
    </source>
</reference>
<dbReference type="GO" id="GO:0043818">
    <property type="term" value="F:precorrin-3B synthase activity"/>
    <property type="evidence" value="ECO:0007669"/>
    <property type="project" value="UniProtKB-EC"/>
</dbReference>
<evidence type="ECO:0000256" key="1">
    <source>
        <dbReference type="ARBA" id="ARBA00022485"/>
    </source>
</evidence>
<evidence type="ECO:0000313" key="10">
    <source>
        <dbReference type="Proteomes" id="UP000239340"/>
    </source>
</evidence>
<evidence type="ECO:0000313" key="9">
    <source>
        <dbReference type="EMBL" id="AUX77463.1"/>
    </source>
</evidence>
<dbReference type="NCBIfam" id="TIGR02435">
    <property type="entry name" value="CobG"/>
    <property type="match status" value="1"/>
</dbReference>
<feature type="region of interest" description="Disordered" evidence="7">
    <location>
        <begin position="1"/>
        <end position="20"/>
    </location>
</feature>
<dbReference type="AlphaFoldDB" id="A0A2L0H7M5"/>
<dbReference type="PANTHER" id="PTHR32439:SF9">
    <property type="entry name" value="BLR3264 PROTEIN"/>
    <property type="match status" value="1"/>
</dbReference>
<evidence type="ECO:0000256" key="2">
    <source>
        <dbReference type="ARBA" id="ARBA00022617"/>
    </source>
</evidence>
<dbReference type="Gene3D" id="3.90.480.10">
    <property type="entry name" value="Sulfite Reductase Hemoprotein,Domain 2"/>
    <property type="match status" value="1"/>
</dbReference>
<keyword evidence="3" id="KW-0479">Metal-binding</keyword>
<keyword evidence="4 9" id="KW-0560">Oxidoreductase</keyword>
<gene>
    <name evidence="9" type="primary">cobG</name>
    <name evidence="9" type="ORF">NXT3_CH02908</name>
</gene>
<dbReference type="InterPro" id="IPR005117">
    <property type="entry name" value="NiRdtase/SiRdtase_haem-b_fer"/>
</dbReference>
<accession>A0A2L0H7M5</accession>
<evidence type="ECO:0000256" key="3">
    <source>
        <dbReference type="ARBA" id="ARBA00022723"/>
    </source>
</evidence>
<dbReference type="GO" id="GO:0051539">
    <property type="term" value="F:4 iron, 4 sulfur cluster binding"/>
    <property type="evidence" value="ECO:0007669"/>
    <property type="project" value="UniProtKB-KW"/>
</dbReference>
<feature type="domain" description="Nitrite/Sulfite reductase ferredoxin-like" evidence="8">
    <location>
        <begin position="28"/>
        <end position="93"/>
    </location>
</feature>
<name>A0A2L0H7M5_RHIFR</name>
<dbReference type="Pfam" id="PF03460">
    <property type="entry name" value="NIR_SIR_ferr"/>
    <property type="match status" value="1"/>
</dbReference>
<protein>
    <submittedName>
        <fullName evidence="9">Precorrin-3B synthase</fullName>
        <ecNumber evidence="9">1.14.13.83</ecNumber>
    </submittedName>
</protein>
<evidence type="ECO:0000256" key="7">
    <source>
        <dbReference type="SAM" id="MobiDB-lite"/>
    </source>
</evidence>